<evidence type="ECO:0000256" key="5">
    <source>
        <dbReference type="ARBA" id="ARBA00023228"/>
    </source>
</evidence>
<dbReference type="GO" id="GO:0098574">
    <property type="term" value="C:cytoplasmic side of lysosomal membrane"/>
    <property type="evidence" value="ECO:0007669"/>
    <property type="project" value="TreeGrafter"/>
</dbReference>
<proteinExistence type="inferred from homology"/>
<protein>
    <recommendedName>
        <fullName evidence="3">BLOC-1-related complex subunit 5</fullName>
    </recommendedName>
</protein>
<dbReference type="CDD" id="cd22789">
    <property type="entry name" value="BORCS5-like"/>
    <property type="match status" value="1"/>
</dbReference>
<feature type="region of interest" description="Disordered" evidence="7">
    <location>
        <begin position="1"/>
        <end position="98"/>
    </location>
</feature>
<dbReference type="GO" id="GO:0030672">
    <property type="term" value="C:synaptic vesicle membrane"/>
    <property type="evidence" value="ECO:0007669"/>
    <property type="project" value="TreeGrafter"/>
</dbReference>
<evidence type="ECO:0000256" key="6">
    <source>
        <dbReference type="ARBA" id="ARBA00023288"/>
    </source>
</evidence>
<organism evidence="8 9">
    <name type="scientific">Eumeta variegata</name>
    <name type="common">Bagworm moth</name>
    <name type="synonym">Eumeta japonica</name>
    <dbReference type="NCBI Taxonomy" id="151549"/>
    <lineage>
        <taxon>Eukaryota</taxon>
        <taxon>Metazoa</taxon>
        <taxon>Ecdysozoa</taxon>
        <taxon>Arthropoda</taxon>
        <taxon>Hexapoda</taxon>
        <taxon>Insecta</taxon>
        <taxon>Pterygota</taxon>
        <taxon>Neoptera</taxon>
        <taxon>Endopterygota</taxon>
        <taxon>Lepidoptera</taxon>
        <taxon>Glossata</taxon>
        <taxon>Ditrysia</taxon>
        <taxon>Tineoidea</taxon>
        <taxon>Psychidae</taxon>
        <taxon>Oiketicinae</taxon>
        <taxon>Eumeta</taxon>
    </lineage>
</organism>
<dbReference type="PANTHER" id="PTHR31634:SF2">
    <property type="entry name" value="BLOC-1-RELATED COMPLEX SUBUNIT 5"/>
    <property type="match status" value="1"/>
</dbReference>
<keyword evidence="5" id="KW-0458">Lysosome</keyword>
<evidence type="ECO:0000256" key="4">
    <source>
        <dbReference type="ARBA" id="ARBA00023136"/>
    </source>
</evidence>
<dbReference type="GO" id="GO:0099078">
    <property type="term" value="C:BORC complex"/>
    <property type="evidence" value="ECO:0007669"/>
    <property type="project" value="TreeGrafter"/>
</dbReference>
<dbReference type="Pfam" id="PF10158">
    <property type="entry name" value="LOH1CR12"/>
    <property type="match status" value="1"/>
</dbReference>
<comment type="subcellular location">
    <subcellularLocation>
        <location evidence="1">Lysosome membrane</location>
        <topology evidence="1">Lipid-anchor</topology>
        <orientation evidence="1">Cytoplasmic side</orientation>
    </subcellularLocation>
</comment>
<keyword evidence="4" id="KW-0472">Membrane</keyword>
<evidence type="ECO:0000256" key="2">
    <source>
        <dbReference type="ARBA" id="ARBA00010235"/>
    </source>
</evidence>
<name>A0A4C1Z9L7_EUMVA</name>
<evidence type="ECO:0000256" key="7">
    <source>
        <dbReference type="SAM" id="MobiDB-lite"/>
    </source>
</evidence>
<sequence length="275" mass="30546">MGSEQSQSNQKQVQRAPPVRRGHTIAAPFRSDSRTDTSTSGNNSPGASMCSDSELPYISYTVDRPIGDSPKASGKSTSQRSSDAKKPSAMLQKRQLSLQPRRKKVHDIVVVKEAVSNPDIHMDEHIRRLQSTVQYSSVPWPVDTRDSGGVISLLPTSWVGIGSSDGGRSLDYRPWVRLASRYQAHLAACAQPLAADQTTLVARVKETDVEIIRLHAAMVDRQRQNARNAERLSRVKEIAHQVSRCGTMLRQIMADIEELNNMLPSNHRLDTPDWC</sequence>
<dbReference type="GO" id="GO:1903744">
    <property type="term" value="P:positive regulation of anterograde synaptic vesicle transport"/>
    <property type="evidence" value="ECO:0007669"/>
    <property type="project" value="TreeGrafter"/>
</dbReference>
<dbReference type="OrthoDB" id="10035640at2759"/>
<dbReference type="STRING" id="151549.A0A4C1Z9L7"/>
<dbReference type="AlphaFoldDB" id="A0A4C1Z9L7"/>
<comment type="caution">
    <text evidence="8">The sequence shown here is derived from an EMBL/GenBank/DDBJ whole genome shotgun (WGS) entry which is preliminary data.</text>
</comment>
<keyword evidence="6" id="KW-0449">Lipoprotein</keyword>
<dbReference type="GO" id="GO:0032418">
    <property type="term" value="P:lysosome localization"/>
    <property type="evidence" value="ECO:0007669"/>
    <property type="project" value="InterPro"/>
</dbReference>
<dbReference type="Proteomes" id="UP000299102">
    <property type="component" value="Unassembled WGS sequence"/>
</dbReference>
<evidence type="ECO:0000313" key="9">
    <source>
        <dbReference type="Proteomes" id="UP000299102"/>
    </source>
</evidence>
<keyword evidence="9" id="KW-1185">Reference proteome</keyword>
<dbReference type="GO" id="GO:0072384">
    <property type="term" value="P:organelle transport along microtubule"/>
    <property type="evidence" value="ECO:0007669"/>
    <property type="project" value="TreeGrafter"/>
</dbReference>
<evidence type="ECO:0000256" key="3">
    <source>
        <dbReference type="ARBA" id="ARBA00022300"/>
    </source>
</evidence>
<feature type="compositionally biased region" description="Polar residues" evidence="7">
    <location>
        <begin position="1"/>
        <end position="13"/>
    </location>
</feature>
<comment type="similarity">
    <text evidence="2">Belongs to the BORCS5 family.</text>
</comment>
<accession>A0A4C1Z9L7</accession>
<evidence type="ECO:0000313" key="8">
    <source>
        <dbReference type="EMBL" id="GBP83305.1"/>
    </source>
</evidence>
<reference evidence="8 9" key="1">
    <citation type="journal article" date="2019" name="Commun. Biol.">
        <title>The bagworm genome reveals a unique fibroin gene that provides high tensile strength.</title>
        <authorList>
            <person name="Kono N."/>
            <person name="Nakamura H."/>
            <person name="Ohtoshi R."/>
            <person name="Tomita M."/>
            <person name="Numata K."/>
            <person name="Arakawa K."/>
        </authorList>
    </citation>
    <scope>NUCLEOTIDE SEQUENCE [LARGE SCALE GENOMIC DNA]</scope>
</reference>
<gene>
    <name evidence="8" type="primary">borcs5</name>
    <name evidence="8" type="ORF">EVAR_57567_1</name>
</gene>
<dbReference type="InterPro" id="IPR018780">
    <property type="entry name" value="TBORCS5"/>
</dbReference>
<dbReference type="PANTHER" id="PTHR31634">
    <property type="entry name" value="BLOC-1-RELATED COMPLEX SUBUNIT 5"/>
    <property type="match status" value="1"/>
</dbReference>
<dbReference type="EMBL" id="BGZK01001614">
    <property type="protein sequence ID" value="GBP83305.1"/>
    <property type="molecule type" value="Genomic_DNA"/>
</dbReference>
<evidence type="ECO:0000256" key="1">
    <source>
        <dbReference type="ARBA" id="ARBA00004122"/>
    </source>
</evidence>